<name>A0A560HGL4_9PROT</name>
<organism evidence="1 2">
    <name type="scientific">Nitrospirillum amazonense</name>
    <dbReference type="NCBI Taxonomy" id="28077"/>
    <lineage>
        <taxon>Bacteria</taxon>
        <taxon>Pseudomonadati</taxon>
        <taxon>Pseudomonadota</taxon>
        <taxon>Alphaproteobacteria</taxon>
        <taxon>Rhodospirillales</taxon>
        <taxon>Azospirillaceae</taxon>
        <taxon>Nitrospirillum</taxon>
    </lineage>
</organism>
<evidence type="ECO:0000313" key="2">
    <source>
        <dbReference type="Proteomes" id="UP000315751"/>
    </source>
</evidence>
<sequence length="82" mass="9227">MNTFPPAIVGIGDTVRLSRRDRNHGHCLTTSQEFQKVSKPLTPRNDQCLRQSSRADEHLIGTLQASFAFICPRAIPDDFDQC</sequence>
<evidence type="ECO:0000313" key="1">
    <source>
        <dbReference type="EMBL" id="TWB45121.1"/>
    </source>
</evidence>
<accession>A0A560HGL4</accession>
<gene>
    <name evidence="1" type="ORF">FBZ90_10273</name>
</gene>
<dbReference type="AlphaFoldDB" id="A0A560HGL4"/>
<keyword evidence="2" id="KW-1185">Reference proteome</keyword>
<comment type="caution">
    <text evidence="1">The sequence shown here is derived from an EMBL/GenBank/DDBJ whole genome shotgun (WGS) entry which is preliminary data.</text>
</comment>
<reference evidence="1 2" key="1">
    <citation type="submission" date="2019-06" db="EMBL/GenBank/DDBJ databases">
        <title>Genomic Encyclopedia of Type Strains, Phase IV (KMG-V): Genome sequencing to study the core and pangenomes of soil and plant-associated prokaryotes.</title>
        <authorList>
            <person name="Whitman W."/>
        </authorList>
    </citation>
    <scope>NUCLEOTIDE SEQUENCE [LARGE SCALE GENOMIC DNA]</scope>
    <source>
        <strain evidence="1 2">BR 11622</strain>
    </source>
</reference>
<dbReference type="EMBL" id="VITR01000002">
    <property type="protein sequence ID" value="TWB45121.1"/>
    <property type="molecule type" value="Genomic_DNA"/>
</dbReference>
<dbReference type="Proteomes" id="UP000315751">
    <property type="component" value="Unassembled WGS sequence"/>
</dbReference>
<proteinExistence type="predicted"/>
<protein>
    <submittedName>
        <fullName evidence="1">Uncharacterized protein</fullName>
    </submittedName>
</protein>